<sequence>MDLLTKEDRKLIDVHSHLLPGVDDGSSSLAHSLELARAAVADGITHALMTPHHMNGRYTNHAQDVIDRTDAFQAELNKAEIPLTVFPGQEVHINGDLIQAIEDDDILTTDESGRYLLLEFPHDAVPAYASDMIFQIMQHGLTPVIVHPERNEAMMHNPQLLYDLISRGCLSQVTASSYVGTFGKNVQAFAEDIVRAGLAHVFASDAHHLEKRDYEMSAAFKRLDKKMGTEYGIQFAENAKALVNGDNVARFNERPIKKPRFFARY</sequence>
<dbReference type="InterPro" id="IPR016195">
    <property type="entry name" value="Pol/histidinol_Pase-like"/>
</dbReference>
<dbReference type="PIRSF" id="PIRSF016557">
    <property type="entry name" value="Caps_synth_CpsB"/>
    <property type="match status" value="1"/>
</dbReference>
<keyword evidence="3 5" id="KW-0904">Protein phosphatase</keyword>
<protein>
    <recommendedName>
        <fullName evidence="5">Tyrosine-protein phosphatase</fullName>
        <ecNumber evidence="5">3.1.3.48</ecNumber>
    </recommendedName>
</protein>
<name>A0A0R1ZZY2_9LACO</name>
<evidence type="ECO:0000256" key="2">
    <source>
        <dbReference type="ARBA" id="ARBA00022801"/>
    </source>
</evidence>
<evidence type="ECO:0000256" key="5">
    <source>
        <dbReference type="PIRNR" id="PIRNR016557"/>
    </source>
</evidence>
<evidence type="ECO:0000256" key="1">
    <source>
        <dbReference type="ARBA" id="ARBA00005750"/>
    </source>
</evidence>
<dbReference type="GO" id="GO:0004725">
    <property type="term" value="F:protein tyrosine phosphatase activity"/>
    <property type="evidence" value="ECO:0007669"/>
    <property type="project" value="UniProtKB-UniRule"/>
</dbReference>
<accession>A0A0R1ZZY2</accession>
<dbReference type="GO" id="GO:0030145">
    <property type="term" value="F:manganese ion binding"/>
    <property type="evidence" value="ECO:0007669"/>
    <property type="project" value="UniProtKB-UniRule"/>
</dbReference>
<evidence type="ECO:0000313" key="7">
    <source>
        <dbReference type="Proteomes" id="UP000051679"/>
    </source>
</evidence>
<dbReference type="SUPFAM" id="SSF89550">
    <property type="entry name" value="PHP domain-like"/>
    <property type="match status" value="1"/>
</dbReference>
<dbReference type="EC" id="3.1.3.48" evidence="5"/>
<dbReference type="Gene3D" id="3.20.20.140">
    <property type="entry name" value="Metal-dependent hydrolases"/>
    <property type="match status" value="1"/>
</dbReference>
<comment type="catalytic activity">
    <reaction evidence="4 5">
        <text>O-phospho-L-tyrosyl-[protein] + H2O = L-tyrosyl-[protein] + phosphate</text>
        <dbReference type="Rhea" id="RHEA:10684"/>
        <dbReference type="Rhea" id="RHEA-COMP:10136"/>
        <dbReference type="Rhea" id="RHEA-COMP:20101"/>
        <dbReference type="ChEBI" id="CHEBI:15377"/>
        <dbReference type="ChEBI" id="CHEBI:43474"/>
        <dbReference type="ChEBI" id="CHEBI:46858"/>
        <dbReference type="ChEBI" id="CHEBI:61978"/>
        <dbReference type="EC" id="3.1.3.48"/>
    </reaction>
</comment>
<comment type="similarity">
    <text evidence="1 5">Belongs to the metallo-dependent hydrolases superfamily. CpsB/CapC family.</text>
</comment>
<dbReference type="InterPro" id="IPR016667">
    <property type="entry name" value="Caps_polysacc_synth_CpsB/CapC"/>
</dbReference>
<keyword evidence="7" id="KW-1185">Reference proteome</keyword>
<comment type="caution">
    <text evidence="6">The sequence shown here is derived from an EMBL/GenBank/DDBJ whole genome shotgun (WGS) entry which is preliminary data.</text>
</comment>
<dbReference type="PATRIC" id="fig|1291052.5.peg.2099"/>
<dbReference type="EMBL" id="AYYO01000003">
    <property type="protein sequence ID" value="KRM56556.1"/>
    <property type="molecule type" value="Genomic_DNA"/>
</dbReference>
<evidence type="ECO:0000256" key="3">
    <source>
        <dbReference type="ARBA" id="ARBA00022912"/>
    </source>
</evidence>
<dbReference type="AlphaFoldDB" id="A0A0R1ZZY2"/>
<evidence type="ECO:0000313" key="6">
    <source>
        <dbReference type="EMBL" id="KRM56556.1"/>
    </source>
</evidence>
<organism evidence="6 7">
    <name type="scientific">Lacticaseibacillus sharpeae JCM 1186 = DSM 20505</name>
    <dbReference type="NCBI Taxonomy" id="1291052"/>
    <lineage>
        <taxon>Bacteria</taxon>
        <taxon>Bacillati</taxon>
        <taxon>Bacillota</taxon>
        <taxon>Bacilli</taxon>
        <taxon>Lactobacillales</taxon>
        <taxon>Lactobacillaceae</taxon>
        <taxon>Lacticaseibacillus</taxon>
    </lineage>
</organism>
<dbReference type="PANTHER" id="PTHR39181">
    <property type="entry name" value="TYROSINE-PROTEIN PHOSPHATASE YWQE"/>
    <property type="match status" value="1"/>
</dbReference>
<proteinExistence type="inferred from homology"/>
<reference evidence="6 7" key="1">
    <citation type="journal article" date="2015" name="Genome Announc.">
        <title>Expanding the biotechnology potential of lactobacilli through comparative genomics of 213 strains and associated genera.</title>
        <authorList>
            <person name="Sun Z."/>
            <person name="Harris H.M."/>
            <person name="McCann A."/>
            <person name="Guo C."/>
            <person name="Argimon S."/>
            <person name="Zhang W."/>
            <person name="Yang X."/>
            <person name="Jeffery I.B."/>
            <person name="Cooney J.C."/>
            <person name="Kagawa T.F."/>
            <person name="Liu W."/>
            <person name="Song Y."/>
            <person name="Salvetti E."/>
            <person name="Wrobel A."/>
            <person name="Rasinkangas P."/>
            <person name="Parkhill J."/>
            <person name="Rea M.C."/>
            <person name="O'Sullivan O."/>
            <person name="Ritari J."/>
            <person name="Douillard F.P."/>
            <person name="Paul Ross R."/>
            <person name="Yang R."/>
            <person name="Briner A.E."/>
            <person name="Felis G.E."/>
            <person name="de Vos W.M."/>
            <person name="Barrangou R."/>
            <person name="Klaenhammer T.R."/>
            <person name="Caufield P.W."/>
            <person name="Cui Y."/>
            <person name="Zhang H."/>
            <person name="O'Toole P.W."/>
        </authorList>
    </citation>
    <scope>NUCLEOTIDE SEQUENCE [LARGE SCALE GENOMIC DNA]</scope>
    <source>
        <strain evidence="6 7">DSM 20505</strain>
    </source>
</reference>
<dbReference type="PANTHER" id="PTHR39181:SF1">
    <property type="entry name" value="TYROSINE-PROTEIN PHOSPHATASE YWQE"/>
    <property type="match status" value="1"/>
</dbReference>
<keyword evidence="2 5" id="KW-0378">Hydrolase</keyword>
<dbReference type="Pfam" id="PF19567">
    <property type="entry name" value="CpsB_CapC"/>
    <property type="match status" value="1"/>
</dbReference>
<gene>
    <name evidence="6" type="ORF">FC18_GL002037</name>
</gene>
<evidence type="ECO:0000256" key="4">
    <source>
        <dbReference type="ARBA" id="ARBA00051722"/>
    </source>
</evidence>
<dbReference type="STRING" id="1291052.FC18_GL002037"/>
<dbReference type="Proteomes" id="UP000051679">
    <property type="component" value="Unassembled WGS sequence"/>
</dbReference>